<feature type="non-terminal residue" evidence="2">
    <location>
        <position position="21"/>
    </location>
</feature>
<evidence type="ECO:0000256" key="1">
    <source>
        <dbReference type="SAM" id="MobiDB-lite"/>
    </source>
</evidence>
<dbReference type="EMBL" id="ASHM01261455">
    <property type="protein sequence ID" value="PNX69963.1"/>
    <property type="molecule type" value="Genomic_DNA"/>
</dbReference>
<accession>A0A2K3KUJ9</accession>
<evidence type="ECO:0000313" key="2">
    <source>
        <dbReference type="EMBL" id="PNX69963.1"/>
    </source>
</evidence>
<name>A0A2K3KUJ9_TRIPR</name>
<reference evidence="2 3" key="1">
    <citation type="journal article" date="2014" name="Am. J. Bot.">
        <title>Genome assembly and annotation for red clover (Trifolium pratense; Fabaceae).</title>
        <authorList>
            <person name="Istvanek J."/>
            <person name="Jaros M."/>
            <person name="Krenek A."/>
            <person name="Repkova J."/>
        </authorList>
    </citation>
    <scope>NUCLEOTIDE SEQUENCE [LARGE SCALE GENOMIC DNA]</scope>
    <source>
        <strain evidence="3">cv. Tatra</strain>
        <tissue evidence="2">Young leaves</tissue>
    </source>
</reference>
<evidence type="ECO:0000313" key="3">
    <source>
        <dbReference type="Proteomes" id="UP000236291"/>
    </source>
</evidence>
<gene>
    <name evidence="2" type="ORF">L195_g064670</name>
</gene>
<feature type="region of interest" description="Disordered" evidence="1">
    <location>
        <begin position="1"/>
        <end position="21"/>
    </location>
</feature>
<protein>
    <submittedName>
        <fullName evidence="2">Uncharacterized protein</fullName>
    </submittedName>
</protein>
<dbReference type="Proteomes" id="UP000236291">
    <property type="component" value="Unassembled WGS sequence"/>
</dbReference>
<sequence>MESDGNERGSIAASVITLDLG</sequence>
<organism evidence="2 3">
    <name type="scientific">Trifolium pratense</name>
    <name type="common">Red clover</name>
    <dbReference type="NCBI Taxonomy" id="57577"/>
    <lineage>
        <taxon>Eukaryota</taxon>
        <taxon>Viridiplantae</taxon>
        <taxon>Streptophyta</taxon>
        <taxon>Embryophyta</taxon>
        <taxon>Tracheophyta</taxon>
        <taxon>Spermatophyta</taxon>
        <taxon>Magnoliopsida</taxon>
        <taxon>eudicotyledons</taxon>
        <taxon>Gunneridae</taxon>
        <taxon>Pentapetalae</taxon>
        <taxon>rosids</taxon>
        <taxon>fabids</taxon>
        <taxon>Fabales</taxon>
        <taxon>Fabaceae</taxon>
        <taxon>Papilionoideae</taxon>
        <taxon>50 kb inversion clade</taxon>
        <taxon>NPAAA clade</taxon>
        <taxon>Hologalegina</taxon>
        <taxon>IRL clade</taxon>
        <taxon>Trifolieae</taxon>
        <taxon>Trifolium</taxon>
    </lineage>
</organism>
<comment type="caution">
    <text evidence="2">The sequence shown here is derived from an EMBL/GenBank/DDBJ whole genome shotgun (WGS) entry which is preliminary data.</text>
</comment>
<proteinExistence type="predicted"/>
<reference evidence="2 3" key="2">
    <citation type="journal article" date="2017" name="Front. Plant Sci.">
        <title>Gene Classification and Mining of Molecular Markers Useful in Red Clover (Trifolium pratense) Breeding.</title>
        <authorList>
            <person name="Istvanek J."/>
            <person name="Dluhosova J."/>
            <person name="Dluhos P."/>
            <person name="Patkova L."/>
            <person name="Nedelnik J."/>
            <person name="Repkova J."/>
        </authorList>
    </citation>
    <scope>NUCLEOTIDE SEQUENCE [LARGE SCALE GENOMIC DNA]</scope>
    <source>
        <strain evidence="3">cv. Tatra</strain>
        <tissue evidence="2">Young leaves</tissue>
    </source>
</reference>
<dbReference type="AlphaFoldDB" id="A0A2K3KUJ9"/>